<dbReference type="SUPFAM" id="SSF81923">
    <property type="entry name" value="Double Clp-N motif"/>
    <property type="match status" value="1"/>
</dbReference>
<dbReference type="SUPFAM" id="SSF52540">
    <property type="entry name" value="P-loop containing nucleoside triphosphate hydrolases"/>
    <property type="match status" value="1"/>
</dbReference>
<protein>
    <recommendedName>
        <fullName evidence="7">Clp R domain-containing protein</fullName>
    </recommendedName>
</protein>
<feature type="compositionally biased region" description="Low complexity" evidence="6">
    <location>
        <begin position="563"/>
        <end position="584"/>
    </location>
</feature>
<dbReference type="Pfam" id="PF23569">
    <property type="entry name" value="NBD_SMAX1"/>
    <property type="match status" value="1"/>
</dbReference>
<gene>
    <name evidence="8" type="ORF">SAY87_005576</name>
</gene>
<dbReference type="Pfam" id="PF07724">
    <property type="entry name" value="AAA_2"/>
    <property type="match status" value="1"/>
</dbReference>
<dbReference type="EMBL" id="JAXIOK010000010">
    <property type="protein sequence ID" value="KAK4760683.1"/>
    <property type="molecule type" value="Genomic_DNA"/>
</dbReference>
<dbReference type="Gene3D" id="3.40.50.300">
    <property type="entry name" value="P-loop containing nucleotide triphosphate hydrolases"/>
    <property type="match status" value="2"/>
</dbReference>
<name>A0AAN7Q7D1_9MYRT</name>
<dbReference type="InterPro" id="IPR003959">
    <property type="entry name" value="ATPase_AAA_core"/>
</dbReference>
<evidence type="ECO:0000256" key="4">
    <source>
        <dbReference type="ARBA" id="ARBA00023163"/>
    </source>
</evidence>
<dbReference type="GO" id="GO:0005524">
    <property type="term" value="F:ATP binding"/>
    <property type="evidence" value="ECO:0007669"/>
    <property type="project" value="InterPro"/>
</dbReference>
<keyword evidence="2 5" id="KW-0677">Repeat</keyword>
<evidence type="ECO:0000256" key="6">
    <source>
        <dbReference type="SAM" id="MobiDB-lite"/>
    </source>
</evidence>
<comment type="caution">
    <text evidence="8">The sequence shown here is derived from an EMBL/GenBank/DDBJ whole genome shotgun (WGS) entry which is preliminary data.</text>
</comment>
<reference evidence="8 9" key="1">
    <citation type="journal article" date="2023" name="Hortic Res">
        <title>Pangenome of water caltrop reveals structural variations and asymmetric subgenome divergence after allopolyploidization.</title>
        <authorList>
            <person name="Zhang X."/>
            <person name="Chen Y."/>
            <person name="Wang L."/>
            <person name="Yuan Y."/>
            <person name="Fang M."/>
            <person name="Shi L."/>
            <person name="Lu R."/>
            <person name="Comes H.P."/>
            <person name="Ma Y."/>
            <person name="Chen Y."/>
            <person name="Huang G."/>
            <person name="Zhou Y."/>
            <person name="Zheng Z."/>
            <person name="Qiu Y."/>
        </authorList>
    </citation>
    <scope>NUCLEOTIDE SEQUENCE [LARGE SCALE GENOMIC DNA]</scope>
    <source>
        <tissue evidence="8">Roots</tissue>
    </source>
</reference>
<dbReference type="Pfam" id="PF02861">
    <property type="entry name" value="Clp_N"/>
    <property type="match status" value="1"/>
</dbReference>
<evidence type="ECO:0000313" key="9">
    <source>
        <dbReference type="Proteomes" id="UP001345219"/>
    </source>
</evidence>
<dbReference type="FunFam" id="1.10.1780.10:FF:000005">
    <property type="entry name" value="protein SUPPRESSOR OF MAX2 1"/>
    <property type="match status" value="1"/>
</dbReference>
<dbReference type="GO" id="GO:0016887">
    <property type="term" value="F:ATP hydrolysis activity"/>
    <property type="evidence" value="ECO:0007669"/>
    <property type="project" value="InterPro"/>
</dbReference>
<feature type="region of interest" description="Disordered" evidence="6">
    <location>
        <begin position="201"/>
        <end position="221"/>
    </location>
</feature>
<dbReference type="InterPro" id="IPR036628">
    <property type="entry name" value="Clp_N_dom_sf"/>
</dbReference>
<dbReference type="PANTHER" id="PTHR43572">
    <property type="entry name" value="CHAPERONE PROTEIN CLPD, CHLOROPLASTIC"/>
    <property type="match status" value="1"/>
</dbReference>
<proteinExistence type="inferred from homology"/>
<sequence length="1034" mass="113915">MRAGLSTIQQTLTPEAAGVLNLSIAEAARRNHGQTTPLHVAATLLSAPSGFLRQACIKSHPNSSHPLQCRALELCFSVALERLPTAQDAVLEPPMSNALMAALKRAQAHQRRGCPEQQQQPLLAVKVELEQLIISILDDPSVSRVMREASFSSPAVKATIEQSLNSATQPPPRPSSTPLGVAIRPSIPPTGNLYLNPRLQQQQGSAVSGGTAASGPRTVHQRRDDVKKVVEILLRPRKSNPVLVGESEPGAVVRDLVKKMEGKELNDGALKNVHVISLEKEFGSDKSSMLTRLKDLVETQIGTRGIILNFGDLKWLVEQPWVSGQALPKQQVVSEVTRVVVAEVAKLLRLFGSEAGNGSSGRLWLIGTATCETYLRCQVYHPSMEADWDLQAVPVAAQSPLPGLFPRLGTTGVLGSSVESVFTLKNFPAAISSSSSSRLAEHLDPAQKIKCCPLCTQGYEQELRKLKATDWEKSSPEVKSNAAVRVRSSLPQWLQNAKVNPDQGEEVVLNQNIQELQKKWNETCLGSHPQFHRQHIVGSERINPTPFCMTGLYKPNLLLKQSLDPKSPLLKPTPTTQSQPTLQIPSPPRSPVQTDLVLGQTKTVTKPALEKPAQKEDSRDFLGCTAQGQPKRIYEFQCEKLMSISDTDSFKKLLKKLKESVWWQQDAASSLATIMNQSKLGNSIRNADSRGDLWILFGGPDRAGKKKMGYALSELVCRSPPIIISFGSGRNTDLSFRGKTALDRIAEGVRRNPFSVIILEDVDEADMLVRGGIRRAMERGRMADSHGREISLGNVTFILTANWVPDTVKLVTKSDSSFAEEKLAGLAQEGWQLKLSASKQTSKRRPSWLHSINTAVKLRKEMDSSNSLGFDLNEAADYLDNRPDGSHNSSDLTVEHEYDHGLDNRLPAASLVYHELLCHVHDSIIFKPVDIESLQETITSSISTKFSSVFGDRITIDIQEEALERILGGVWLGRTGWEEWTESVLIPSFDQLKEQLLTKQDESMVVRLECSRSPDPCGYGEWLPRQVELAIDEL</sequence>
<evidence type="ECO:0000256" key="5">
    <source>
        <dbReference type="PROSITE-ProRule" id="PRU01251"/>
    </source>
</evidence>
<evidence type="ECO:0000256" key="3">
    <source>
        <dbReference type="ARBA" id="ARBA00023015"/>
    </source>
</evidence>
<dbReference type="InterPro" id="IPR004176">
    <property type="entry name" value="Clp_R_N"/>
</dbReference>
<dbReference type="InterPro" id="IPR058954">
    <property type="entry name" value="AAA_lid_SMAX1"/>
</dbReference>
<dbReference type="Pfam" id="PF26587">
    <property type="entry name" value="AAA_lid_SMAX1"/>
    <property type="match status" value="1"/>
</dbReference>
<feature type="compositionally biased region" description="Low complexity" evidence="6">
    <location>
        <begin position="201"/>
        <end position="215"/>
    </location>
</feature>
<dbReference type="PANTHER" id="PTHR43572:SF13">
    <property type="entry name" value="PROTEIN SUPPRESSOR OF MAX2 1"/>
    <property type="match status" value="1"/>
</dbReference>
<feature type="region of interest" description="Disordered" evidence="6">
    <location>
        <begin position="563"/>
        <end position="594"/>
    </location>
</feature>
<evidence type="ECO:0000259" key="7">
    <source>
        <dbReference type="PROSITE" id="PS51903"/>
    </source>
</evidence>
<dbReference type="AlphaFoldDB" id="A0AAN7Q7D1"/>
<evidence type="ECO:0000256" key="2">
    <source>
        <dbReference type="ARBA" id="ARBA00022737"/>
    </source>
</evidence>
<keyword evidence="3" id="KW-0805">Transcription regulation</keyword>
<dbReference type="PROSITE" id="PS51903">
    <property type="entry name" value="CLP_R"/>
    <property type="match status" value="1"/>
</dbReference>
<organism evidence="8 9">
    <name type="scientific">Trapa incisa</name>
    <dbReference type="NCBI Taxonomy" id="236973"/>
    <lineage>
        <taxon>Eukaryota</taxon>
        <taxon>Viridiplantae</taxon>
        <taxon>Streptophyta</taxon>
        <taxon>Embryophyta</taxon>
        <taxon>Tracheophyta</taxon>
        <taxon>Spermatophyta</taxon>
        <taxon>Magnoliopsida</taxon>
        <taxon>eudicotyledons</taxon>
        <taxon>Gunneridae</taxon>
        <taxon>Pentapetalae</taxon>
        <taxon>rosids</taxon>
        <taxon>malvids</taxon>
        <taxon>Myrtales</taxon>
        <taxon>Lythraceae</taxon>
        <taxon>Trapa</taxon>
    </lineage>
</organism>
<evidence type="ECO:0000313" key="8">
    <source>
        <dbReference type="EMBL" id="KAK4760683.1"/>
    </source>
</evidence>
<comment type="similarity">
    <text evidence="1">Belongs to the ClpA/ClpB family.</text>
</comment>
<dbReference type="InterPro" id="IPR051650">
    <property type="entry name" value="SL_signaling_regulator"/>
</dbReference>
<dbReference type="InterPro" id="IPR027417">
    <property type="entry name" value="P-loop_NTPase"/>
</dbReference>
<keyword evidence="9" id="KW-1185">Reference proteome</keyword>
<accession>A0AAN7Q7D1</accession>
<keyword evidence="4" id="KW-0804">Transcription</keyword>
<dbReference type="InterPro" id="IPR058680">
    <property type="entry name" value="NBD_SMAX1-like"/>
</dbReference>
<evidence type="ECO:0000256" key="1">
    <source>
        <dbReference type="ARBA" id="ARBA00008675"/>
    </source>
</evidence>
<dbReference type="Gene3D" id="1.10.1780.10">
    <property type="entry name" value="Clp, N-terminal domain"/>
    <property type="match status" value="1"/>
</dbReference>
<dbReference type="Proteomes" id="UP001345219">
    <property type="component" value="Chromosome 5"/>
</dbReference>
<feature type="domain" description="Clp R" evidence="7">
    <location>
        <begin position="8"/>
        <end position="167"/>
    </location>
</feature>